<dbReference type="InterPro" id="IPR003439">
    <property type="entry name" value="ABC_transporter-like_ATP-bd"/>
</dbReference>
<evidence type="ECO:0000256" key="3">
    <source>
        <dbReference type="ARBA" id="ARBA00022840"/>
    </source>
</evidence>
<dbReference type="PROSITE" id="PS50893">
    <property type="entry name" value="ABC_TRANSPORTER_2"/>
    <property type="match status" value="1"/>
</dbReference>
<dbReference type="GO" id="GO:0016887">
    <property type="term" value="F:ATP hydrolysis activity"/>
    <property type="evidence" value="ECO:0007669"/>
    <property type="project" value="InterPro"/>
</dbReference>
<keyword evidence="3 5" id="KW-0067">ATP-binding</keyword>
<dbReference type="EMBL" id="LK995525">
    <property type="protein sequence ID" value="CED91901.1"/>
    <property type="molecule type" value="Genomic_DNA"/>
</dbReference>
<evidence type="ECO:0000256" key="2">
    <source>
        <dbReference type="ARBA" id="ARBA00022741"/>
    </source>
</evidence>
<dbReference type="PANTHER" id="PTHR24220:SF86">
    <property type="entry name" value="ABC TRANSPORTER ABCH.1"/>
    <property type="match status" value="1"/>
</dbReference>
<reference evidence="5" key="1">
    <citation type="submission" date="2014-07" db="EMBL/GenBank/DDBJ databases">
        <authorList>
            <person name="Zhang J.E."/>
            <person name="Yang H."/>
            <person name="Guo J."/>
            <person name="Deng Z."/>
            <person name="Luo H."/>
            <person name="Luo M."/>
            <person name="Zhao B."/>
        </authorList>
    </citation>
    <scope>NUCLEOTIDE SEQUENCE</scope>
    <source>
        <strain evidence="5">AM4</strain>
    </source>
</reference>
<dbReference type="Pfam" id="PF00005">
    <property type="entry name" value="ABC_tran"/>
    <property type="match status" value="1"/>
</dbReference>
<protein>
    <submittedName>
        <fullName evidence="5">Arginine transport ATP-binding protein ArtM</fullName>
    </submittedName>
</protein>
<keyword evidence="1" id="KW-0813">Transport</keyword>
<dbReference type="InterPro" id="IPR003593">
    <property type="entry name" value="AAA+_ATPase"/>
</dbReference>
<dbReference type="SMART" id="SM00382">
    <property type="entry name" value="AAA"/>
    <property type="match status" value="1"/>
</dbReference>
<dbReference type="InterPro" id="IPR017911">
    <property type="entry name" value="MacB-like_ATP-bd"/>
</dbReference>
<keyword evidence="2" id="KW-0547">Nucleotide-binding</keyword>
<dbReference type="RefSeq" id="WP_210580992.1">
    <property type="nucleotide sequence ID" value="NZ_LK995525.1"/>
</dbReference>
<dbReference type="CDD" id="cd03255">
    <property type="entry name" value="ABC_MJ0796_LolCDE_FtsE"/>
    <property type="match status" value="1"/>
</dbReference>
<evidence type="ECO:0000259" key="4">
    <source>
        <dbReference type="PROSITE" id="PS50893"/>
    </source>
</evidence>
<gene>
    <name evidence="5" type="ORF">AAM4_2069</name>
</gene>
<name>A0A1L7RD85_9ACTO</name>
<dbReference type="Gene3D" id="3.40.50.300">
    <property type="entry name" value="P-loop containing nucleotide triphosphate hydrolases"/>
    <property type="match status" value="1"/>
</dbReference>
<dbReference type="SUPFAM" id="SSF52540">
    <property type="entry name" value="P-loop containing nucleoside triphosphate hydrolases"/>
    <property type="match status" value="1"/>
</dbReference>
<evidence type="ECO:0000256" key="1">
    <source>
        <dbReference type="ARBA" id="ARBA00022448"/>
    </source>
</evidence>
<dbReference type="InterPro" id="IPR015854">
    <property type="entry name" value="ABC_transpr_LolD-like"/>
</dbReference>
<dbReference type="GO" id="GO:0005886">
    <property type="term" value="C:plasma membrane"/>
    <property type="evidence" value="ECO:0007669"/>
    <property type="project" value="TreeGrafter"/>
</dbReference>
<feature type="domain" description="ABC transporter" evidence="4">
    <location>
        <begin position="20"/>
        <end position="229"/>
    </location>
</feature>
<accession>A0A1L7RD85</accession>
<sequence length="233" mass="24874">MSSVTSTQTAPSGAQNSVAVDVRNLDKAYGKHRVLNDISFTVGAGQMFAVTGPSGSGKSTLLNILGLLESPGSGAVLLNGSPSPRPRTRAANRFIRYHLGYLFQNYALIDHESVESNLRLALTYADNEGRAKADLISEALAAVGLPGFESRKVYTLSGGEQQRTAIARLLLKPCDIILADEPTGSLDSTNRDAVLDLLKELRDRGKTIIVASHDETVIATCSGTVDLQPYTTR</sequence>
<evidence type="ECO:0000313" key="5">
    <source>
        <dbReference type="EMBL" id="CED91901.1"/>
    </source>
</evidence>
<dbReference type="GO" id="GO:0005524">
    <property type="term" value="F:ATP binding"/>
    <property type="evidence" value="ECO:0007669"/>
    <property type="project" value="UniProtKB-KW"/>
</dbReference>
<proteinExistence type="predicted"/>
<dbReference type="PANTHER" id="PTHR24220">
    <property type="entry name" value="IMPORT ATP-BINDING PROTEIN"/>
    <property type="match status" value="1"/>
</dbReference>
<dbReference type="InterPro" id="IPR027417">
    <property type="entry name" value="P-loop_NTPase"/>
</dbReference>
<organism evidence="5">
    <name type="scientific">Actinomyces succiniciruminis</name>
    <dbReference type="NCBI Taxonomy" id="1522002"/>
    <lineage>
        <taxon>Bacteria</taxon>
        <taxon>Bacillati</taxon>
        <taxon>Actinomycetota</taxon>
        <taxon>Actinomycetes</taxon>
        <taxon>Actinomycetales</taxon>
        <taxon>Actinomycetaceae</taxon>
        <taxon>Actinomyces</taxon>
    </lineage>
</organism>
<dbReference type="GO" id="GO:0022857">
    <property type="term" value="F:transmembrane transporter activity"/>
    <property type="evidence" value="ECO:0007669"/>
    <property type="project" value="TreeGrafter"/>
</dbReference>
<dbReference type="AlphaFoldDB" id="A0A1L7RD85"/>